<feature type="region of interest" description="Disordered" evidence="7">
    <location>
        <begin position="40"/>
        <end position="122"/>
    </location>
</feature>
<keyword evidence="10" id="KW-1185">Reference proteome</keyword>
<feature type="domain" description="OVATE" evidence="8">
    <location>
        <begin position="133"/>
        <end position="192"/>
    </location>
</feature>
<evidence type="ECO:0000256" key="5">
    <source>
        <dbReference type="ARBA" id="ARBA00023242"/>
    </source>
</evidence>
<dbReference type="EMBL" id="NMUH01010926">
    <property type="protein sequence ID" value="MQM21367.1"/>
    <property type="molecule type" value="Genomic_DNA"/>
</dbReference>
<evidence type="ECO:0000256" key="7">
    <source>
        <dbReference type="SAM" id="MobiDB-lite"/>
    </source>
</evidence>
<evidence type="ECO:0000259" key="8">
    <source>
        <dbReference type="PROSITE" id="PS51754"/>
    </source>
</evidence>
<dbReference type="PANTHER" id="PTHR33057:SF70">
    <property type="entry name" value="TRANSCRIPTION REPRESSOR-RELATED"/>
    <property type="match status" value="1"/>
</dbReference>
<dbReference type="GO" id="GO:0045892">
    <property type="term" value="P:negative regulation of DNA-templated transcription"/>
    <property type="evidence" value="ECO:0007669"/>
    <property type="project" value="UniProtKB-UniRule"/>
</dbReference>
<dbReference type="InterPro" id="IPR006458">
    <property type="entry name" value="Ovate_C"/>
</dbReference>
<dbReference type="GO" id="GO:0005634">
    <property type="term" value="C:nucleus"/>
    <property type="evidence" value="ECO:0007669"/>
    <property type="project" value="UniProtKB-SubCell"/>
</dbReference>
<organism evidence="9 10">
    <name type="scientific">Colocasia esculenta</name>
    <name type="common">Wild taro</name>
    <name type="synonym">Arum esculentum</name>
    <dbReference type="NCBI Taxonomy" id="4460"/>
    <lineage>
        <taxon>Eukaryota</taxon>
        <taxon>Viridiplantae</taxon>
        <taxon>Streptophyta</taxon>
        <taxon>Embryophyta</taxon>
        <taxon>Tracheophyta</taxon>
        <taxon>Spermatophyta</taxon>
        <taxon>Magnoliopsida</taxon>
        <taxon>Liliopsida</taxon>
        <taxon>Araceae</taxon>
        <taxon>Aroideae</taxon>
        <taxon>Colocasieae</taxon>
        <taxon>Colocasia</taxon>
    </lineage>
</organism>
<dbReference type="PROSITE" id="PS51754">
    <property type="entry name" value="OVATE"/>
    <property type="match status" value="1"/>
</dbReference>
<keyword evidence="4 6" id="KW-0804">Transcription</keyword>
<dbReference type="PANTHER" id="PTHR33057">
    <property type="entry name" value="TRANSCRIPTION REPRESSOR OFP7-RELATED"/>
    <property type="match status" value="1"/>
</dbReference>
<evidence type="ECO:0000256" key="4">
    <source>
        <dbReference type="ARBA" id="ARBA00023163"/>
    </source>
</evidence>
<dbReference type="Proteomes" id="UP000652761">
    <property type="component" value="Unassembled WGS sequence"/>
</dbReference>
<name>A0A843XR38_COLES</name>
<dbReference type="Pfam" id="PF04844">
    <property type="entry name" value="Ovate"/>
    <property type="match status" value="1"/>
</dbReference>
<keyword evidence="3 6" id="KW-0805">Transcription regulation</keyword>
<feature type="compositionally biased region" description="Basic residues" evidence="7">
    <location>
        <begin position="58"/>
        <end position="67"/>
    </location>
</feature>
<evidence type="ECO:0000256" key="3">
    <source>
        <dbReference type="ARBA" id="ARBA00023015"/>
    </source>
</evidence>
<feature type="compositionally biased region" description="Low complexity" evidence="7">
    <location>
        <begin position="69"/>
        <end position="88"/>
    </location>
</feature>
<comment type="function">
    <text evidence="6">Transcriptional repressor that regulates multiple aspects of plant growth and development.</text>
</comment>
<keyword evidence="5 6" id="KW-0539">Nucleus</keyword>
<gene>
    <name evidence="9" type="ORF">Taro_054407</name>
</gene>
<evidence type="ECO:0000313" key="9">
    <source>
        <dbReference type="EMBL" id="MQM21367.1"/>
    </source>
</evidence>
<evidence type="ECO:0000256" key="1">
    <source>
        <dbReference type="ARBA" id="ARBA00004123"/>
    </source>
</evidence>
<dbReference type="AlphaFoldDB" id="A0A843XR38"/>
<evidence type="ECO:0000256" key="6">
    <source>
        <dbReference type="RuleBase" id="RU367028"/>
    </source>
</evidence>
<feature type="compositionally biased region" description="Polar residues" evidence="7">
    <location>
        <begin position="92"/>
        <end position="102"/>
    </location>
</feature>
<evidence type="ECO:0000313" key="10">
    <source>
        <dbReference type="Proteomes" id="UP000652761"/>
    </source>
</evidence>
<dbReference type="InterPro" id="IPR038933">
    <property type="entry name" value="Ovate"/>
</dbReference>
<accession>A0A843XR38</accession>
<sequence>MSSSSGRRRFLGRHPAVVDLGCSCRRTKLASLFSFSTLRRSKPQPAHEPGHYTSSASPRHHHHHHHPLSSYYPFSTPSATTSATSSWETSRHPSSISTTATSAYDDCPVPAETTTTTTTSASSKGRVVESVAVVKESEDPYWDFRQSMLQMILEKEIYAWEDLQELLSSFLALNSPCHHDVILRAFTEIWGGVYPPNATSSYGEHGRPRGGHGGSGAGPRRRRRLSRERVTL</sequence>
<protein>
    <recommendedName>
        <fullName evidence="6">Transcription repressor</fullName>
    </recommendedName>
    <alternativeName>
        <fullName evidence="6">Ovate family protein</fullName>
    </alternativeName>
</protein>
<comment type="subcellular location">
    <subcellularLocation>
        <location evidence="1 6">Nucleus</location>
    </subcellularLocation>
</comment>
<dbReference type="NCBIfam" id="TIGR01568">
    <property type="entry name" value="A_thal_3678"/>
    <property type="match status" value="1"/>
</dbReference>
<evidence type="ECO:0000256" key="2">
    <source>
        <dbReference type="ARBA" id="ARBA00022491"/>
    </source>
</evidence>
<keyword evidence="2 6" id="KW-0678">Repressor</keyword>
<comment type="caution">
    <text evidence="9">The sequence shown here is derived from an EMBL/GenBank/DDBJ whole genome shotgun (WGS) entry which is preliminary data.</text>
</comment>
<reference evidence="9" key="1">
    <citation type="submission" date="2017-07" db="EMBL/GenBank/DDBJ databases">
        <title>Taro Niue Genome Assembly and Annotation.</title>
        <authorList>
            <person name="Atibalentja N."/>
            <person name="Keating K."/>
            <person name="Fields C.J."/>
        </authorList>
    </citation>
    <scope>NUCLEOTIDE SEQUENCE</scope>
    <source>
        <strain evidence="9">Niue_2</strain>
        <tissue evidence="9">Leaf</tissue>
    </source>
</reference>
<feature type="region of interest" description="Disordered" evidence="7">
    <location>
        <begin position="200"/>
        <end position="232"/>
    </location>
</feature>
<dbReference type="OrthoDB" id="1928390at2759"/>
<proteinExistence type="predicted"/>